<proteinExistence type="predicted"/>
<dbReference type="Proteomes" id="UP001185984">
    <property type="component" value="Unassembled WGS sequence"/>
</dbReference>
<dbReference type="SUPFAM" id="SSF52980">
    <property type="entry name" value="Restriction endonuclease-like"/>
    <property type="match status" value="1"/>
</dbReference>
<dbReference type="Gene3D" id="3.40.960.10">
    <property type="entry name" value="VSR Endonuclease"/>
    <property type="match status" value="1"/>
</dbReference>
<dbReference type="GO" id="GO:0004519">
    <property type="term" value="F:endonuclease activity"/>
    <property type="evidence" value="ECO:0007669"/>
    <property type="project" value="UniProtKB-KW"/>
</dbReference>
<dbReference type="RefSeq" id="WP_317517413.1">
    <property type="nucleotide sequence ID" value="NZ_JAPTHD010000006.1"/>
</dbReference>
<protein>
    <submittedName>
        <fullName evidence="2">Endonuclease domain-containing protein</fullName>
    </submittedName>
</protein>
<reference evidence="3" key="1">
    <citation type="journal article" date="2022" name="J Environ Chem Eng">
        <title>Biodegradation of petroleum oil using a constructed nonpathogenic and heavy metal-tolerant bacterial consortium isolated from marine sponges.</title>
        <authorList>
            <person name="Dechsakulwatana C."/>
            <person name="Rungsihiranrut A."/>
            <person name="Muangchinda C."/>
            <person name="Ningthoujam R."/>
            <person name="Klankeo P."/>
            <person name="Pinyakong O."/>
        </authorList>
    </citation>
    <scope>NUCLEOTIDE SEQUENCE [LARGE SCALE GENOMIC DNA]</scope>
    <source>
        <strain evidence="3">MO2-4</strain>
    </source>
</reference>
<dbReference type="InterPro" id="IPR011335">
    <property type="entry name" value="Restrct_endonuc-II-like"/>
</dbReference>
<keyword evidence="3" id="KW-1185">Reference proteome</keyword>
<dbReference type="Pfam" id="PF04480">
    <property type="entry name" value="DUF559"/>
    <property type="match status" value="1"/>
</dbReference>
<keyword evidence="2" id="KW-0255">Endonuclease</keyword>
<dbReference type="InterPro" id="IPR007569">
    <property type="entry name" value="DUF559"/>
</dbReference>
<dbReference type="PANTHER" id="PTHR38590">
    <property type="entry name" value="BLL0828 PROTEIN"/>
    <property type="match status" value="1"/>
</dbReference>
<evidence type="ECO:0000313" key="3">
    <source>
        <dbReference type="Proteomes" id="UP001185984"/>
    </source>
</evidence>
<dbReference type="CDD" id="cd01038">
    <property type="entry name" value="Endonuclease_DUF559"/>
    <property type="match status" value="1"/>
</dbReference>
<evidence type="ECO:0000313" key="2">
    <source>
        <dbReference type="EMBL" id="MDV5824750.1"/>
    </source>
</evidence>
<dbReference type="InterPro" id="IPR047216">
    <property type="entry name" value="Endonuclease_DUF559_bact"/>
</dbReference>
<dbReference type="PANTHER" id="PTHR38590:SF1">
    <property type="entry name" value="BLL0828 PROTEIN"/>
    <property type="match status" value="1"/>
</dbReference>
<accession>A0ABU3ZZ31</accession>
<gene>
    <name evidence="2" type="ORF">O0R41_14185</name>
</gene>
<feature type="domain" description="DUF559" evidence="1">
    <location>
        <begin position="10"/>
        <end position="111"/>
    </location>
</feature>
<comment type="caution">
    <text evidence="2">The sequence shown here is derived from an EMBL/GenBank/DDBJ whole genome shotgun (WGS) entry which is preliminary data.</text>
</comment>
<keyword evidence="2" id="KW-0540">Nuclease</keyword>
<sequence>MIVLQGAGGRAKMLRRKMSLPEVLLWQALRQRPSGLKFRRQHPAGPYVADFYCHEARLVVEVDGESHDRGDAPRRDAARDAWFAGRGVAILRIPAGEILNELNNVVTAIEVRANDFIGED</sequence>
<dbReference type="EMBL" id="JAPTHD010000006">
    <property type="protein sequence ID" value="MDV5824750.1"/>
    <property type="molecule type" value="Genomic_DNA"/>
</dbReference>
<organism evidence="2 3">
    <name type="scientific">Sphingobium naphthae</name>
    <dbReference type="NCBI Taxonomy" id="1886786"/>
    <lineage>
        <taxon>Bacteria</taxon>
        <taxon>Pseudomonadati</taxon>
        <taxon>Pseudomonadota</taxon>
        <taxon>Alphaproteobacteria</taxon>
        <taxon>Sphingomonadales</taxon>
        <taxon>Sphingomonadaceae</taxon>
        <taxon>Sphingobium</taxon>
    </lineage>
</organism>
<keyword evidence="2" id="KW-0378">Hydrolase</keyword>
<name>A0ABU3ZZ31_9SPHN</name>
<evidence type="ECO:0000259" key="1">
    <source>
        <dbReference type="Pfam" id="PF04480"/>
    </source>
</evidence>